<comment type="caution">
    <text evidence="1">The sequence shown here is derived from an EMBL/GenBank/DDBJ whole genome shotgun (WGS) entry which is preliminary data.</text>
</comment>
<gene>
    <name evidence="1" type="ORF">C8N42_10549</name>
</gene>
<keyword evidence="2" id="KW-1185">Reference proteome</keyword>
<sequence length="58" mass="6594">MTVTHTPHDTDTNALLDAAQNWTPPEAPLDMPQQVLERDHVRAEWPRLVRLILPGKTV</sequence>
<reference evidence="1 2" key="1">
    <citation type="submission" date="2018-04" db="EMBL/GenBank/DDBJ databases">
        <title>Genomic Encyclopedia of Archaeal and Bacterial Type Strains, Phase II (KMG-II): from individual species to whole genera.</title>
        <authorList>
            <person name="Goeker M."/>
        </authorList>
    </citation>
    <scope>NUCLEOTIDE SEQUENCE [LARGE SCALE GENOMIC DNA]</scope>
    <source>
        <strain evidence="1 2">DSM 100434</strain>
    </source>
</reference>
<proteinExistence type="predicted"/>
<dbReference type="Proteomes" id="UP000244077">
    <property type="component" value="Unassembled WGS sequence"/>
</dbReference>
<dbReference type="EMBL" id="QAOH01000005">
    <property type="protein sequence ID" value="PTQ73349.1"/>
    <property type="molecule type" value="Genomic_DNA"/>
</dbReference>
<dbReference type="AlphaFoldDB" id="A0A2T5HP60"/>
<name>A0A2T5HP60_9RHOB</name>
<protein>
    <submittedName>
        <fullName evidence="1">Uncharacterized protein</fullName>
    </submittedName>
</protein>
<dbReference type="RefSeq" id="WP_170109250.1">
    <property type="nucleotide sequence ID" value="NZ_QAOH01000005.1"/>
</dbReference>
<evidence type="ECO:0000313" key="1">
    <source>
        <dbReference type="EMBL" id="PTQ73349.1"/>
    </source>
</evidence>
<organism evidence="1 2">
    <name type="scientific">Celeribacter persicus</name>
    <dbReference type="NCBI Taxonomy" id="1651082"/>
    <lineage>
        <taxon>Bacteria</taxon>
        <taxon>Pseudomonadati</taxon>
        <taxon>Pseudomonadota</taxon>
        <taxon>Alphaproteobacteria</taxon>
        <taxon>Rhodobacterales</taxon>
        <taxon>Roseobacteraceae</taxon>
        <taxon>Celeribacter</taxon>
    </lineage>
</organism>
<accession>A0A2T5HP60</accession>
<evidence type="ECO:0000313" key="2">
    <source>
        <dbReference type="Proteomes" id="UP000244077"/>
    </source>
</evidence>